<dbReference type="Gene3D" id="1.10.1080.10">
    <property type="entry name" value="Glutathione Synthetase, Chain A, domain 3"/>
    <property type="match status" value="1"/>
</dbReference>
<protein>
    <recommendedName>
        <fullName evidence="4">glutathione synthase</fullName>
        <ecNumber evidence="4">6.3.2.3</ecNumber>
    </recommendedName>
</protein>
<keyword evidence="7" id="KW-0479">Metal-binding</keyword>
<evidence type="ECO:0000256" key="2">
    <source>
        <dbReference type="ARBA" id="ARBA00004965"/>
    </source>
</evidence>
<organism evidence="12 13">
    <name type="scientific">Desulfurispirillum indicum (strain ATCC BAA-1389 / DSM 22839 / S5)</name>
    <dbReference type="NCBI Taxonomy" id="653733"/>
    <lineage>
        <taxon>Bacteria</taxon>
        <taxon>Pseudomonadati</taxon>
        <taxon>Chrysiogenota</taxon>
        <taxon>Chrysiogenia</taxon>
        <taxon>Chrysiogenales</taxon>
        <taxon>Chrysiogenaceae</taxon>
        <taxon>Desulfurispirillum</taxon>
    </lineage>
</organism>
<dbReference type="InterPro" id="IPR005615">
    <property type="entry name" value="Glutathione_synthase"/>
</dbReference>
<dbReference type="Pfam" id="PF03917">
    <property type="entry name" value="GSH_synth_ATP"/>
    <property type="match status" value="1"/>
</dbReference>
<dbReference type="AlphaFoldDB" id="E6W5K7"/>
<evidence type="ECO:0000256" key="1">
    <source>
        <dbReference type="ARBA" id="ARBA00001946"/>
    </source>
</evidence>
<keyword evidence="13" id="KW-1185">Reference proteome</keyword>
<dbReference type="InterPro" id="IPR014042">
    <property type="entry name" value="Glutathione_synthase_a-hlx"/>
</dbReference>
<dbReference type="PIRSF" id="PIRSF001558">
    <property type="entry name" value="GSHase"/>
    <property type="match status" value="1"/>
</dbReference>
<dbReference type="GO" id="GO:0043295">
    <property type="term" value="F:glutathione binding"/>
    <property type="evidence" value="ECO:0007669"/>
    <property type="project" value="TreeGrafter"/>
</dbReference>
<dbReference type="SUPFAM" id="SSF56059">
    <property type="entry name" value="Glutathione synthetase ATP-binding domain-like"/>
    <property type="match status" value="1"/>
</dbReference>
<dbReference type="Gene3D" id="3.40.50.1760">
    <property type="entry name" value="Glutathione synthase, substrate-binding domain superfamily, eukaryotic"/>
    <property type="match status" value="1"/>
</dbReference>
<evidence type="ECO:0000256" key="8">
    <source>
        <dbReference type="ARBA" id="ARBA00022741"/>
    </source>
</evidence>
<dbReference type="InterPro" id="IPR016185">
    <property type="entry name" value="PreATP-grasp_dom_sf"/>
</dbReference>
<dbReference type="InParanoid" id="E6W5K7"/>
<dbReference type="PANTHER" id="PTHR11130">
    <property type="entry name" value="GLUTATHIONE SYNTHETASE"/>
    <property type="match status" value="1"/>
</dbReference>
<dbReference type="EC" id="6.3.2.3" evidence="4"/>
<comment type="similarity">
    <text evidence="3">Belongs to the eukaryotic GSH synthase family.</text>
</comment>
<dbReference type="HOGENOM" id="CLU_025152_2_1_0"/>
<dbReference type="SUPFAM" id="SSF52440">
    <property type="entry name" value="PreATP-grasp domain"/>
    <property type="match status" value="1"/>
</dbReference>
<evidence type="ECO:0000259" key="11">
    <source>
        <dbReference type="Pfam" id="PF03199"/>
    </source>
</evidence>
<evidence type="ECO:0000256" key="9">
    <source>
        <dbReference type="ARBA" id="ARBA00022840"/>
    </source>
</evidence>
<dbReference type="Pfam" id="PF03199">
    <property type="entry name" value="GSH_synthase"/>
    <property type="match status" value="1"/>
</dbReference>
<dbReference type="InterPro" id="IPR004887">
    <property type="entry name" value="GSH_synth_subst-bd"/>
</dbReference>
<evidence type="ECO:0000313" key="12">
    <source>
        <dbReference type="EMBL" id="ADU66038.1"/>
    </source>
</evidence>
<dbReference type="GO" id="GO:0005829">
    <property type="term" value="C:cytosol"/>
    <property type="evidence" value="ECO:0007669"/>
    <property type="project" value="TreeGrafter"/>
</dbReference>
<dbReference type="GO" id="GO:0046872">
    <property type="term" value="F:metal ion binding"/>
    <property type="evidence" value="ECO:0007669"/>
    <property type="project" value="UniProtKB-KW"/>
</dbReference>
<keyword evidence="6" id="KW-0317">Glutathione biosynthesis</keyword>
<dbReference type="RefSeq" id="WP_013505919.1">
    <property type="nucleotide sequence ID" value="NC_014836.1"/>
</dbReference>
<dbReference type="InterPro" id="IPR037013">
    <property type="entry name" value="GSH-S_sub-bd_sf"/>
</dbReference>
<dbReference type="InterPro" id="IPR014709">
    <property type="entry name" value="Glutathione_synthase_C_euk"/>
</dbReference>
<sequence length="449" mass="49713">MINEKDTLAIEYACIHGLLQLSPEATLRHAPLSVSPYTISQHLQHTMTTLTPVCNQLLHNLSRDHECLLDMHTPLADGDEFMAILLDIARSASSTQPASLHMFRNDFMVEEHEGVLWPKLVECNTISASFHGLMQRATQVHSHLAKLGHLPAILPQEPLAELCSGFQAALAIMGLPDPCILFVVQPHERNIFDQRLIQFAIESHLSVPVVRLSLTEIAREGVLRNGHLFVQGKPVAVAYFRSGYTPEDYPSQMAIDGRKLLEAADCIRTPDIFTHLAGTKLAQRALGKPEFLRNYLDATSIAPLLQVTKAMYHLDEIHPSGVPITDHVRRFPQNYVLKPQREGGGNNTYADDIPPALDALSDKRRQAHVLMEKIHAHTHTARLIVDGNAEDQLCISETGRYGMMVHDGTATLINRDIGYLVRTKAASNNEGGVCSGYACLNTLTLEAHP</sequence>
<dbReference type="Proteomes" id="UP000002572">
    <property type="component" value="Chromosome"/>
</dbReference>
<gene>
    <name evidence="12" type="ordered locus">Selin_1303</name>
</gene>
<evidence type="ECO:0000256" key="7">
    <source>
        <dbReference type="ARBA" id="ARBA00022723"/>
    </source>
</evidence>
<evidence type="ECO:0000256" key="4">
    <source>
        <dbReference type="ARBA" id="ARBA00012214"/>
    </source>
</evidence>
<dbReference type="PANTHER" id="PTHR11130:SF0">
    <property type="entry name" value="GLUTATHIONE SYNTHETASE"/>
    <property type="match status" value="1"/>
</dbReference>
<evidence type="ECO:0000313" key="13">
    <source>
        <dbReference type="Proteomes" id="UP000002572"/>
    </source>
</evidence>
<evidence type="ECO:0000256" key="3">
    <source>
        <dbReference type="ARBA" id="ARBA00010385"/>
    </source>
</evidence>
<comment type="pathway">
    <text evidence="2">Sulfur metabolism; glutathione biosynthesis; glutathione from L-cysteine and L-glutamate: step 2/2.</text>
</comment>
<dbReference type="GO" id="GO:0005524">
    <property type="term" value="F:ATP binding"/>
    <property type="evidence" value="ECO:0007669"/>
    <property type="project" value="UniProtKB-KW"/>
</dbReference>
<feature type="domain" description="Glutathione synthase substrate-binding" evidence="11">
    <location>
        <begin position="179"/>
        <end position="277"/>
    </location>
</feature>
<dbReference type="Gene3D" id="3.30.1490.80">
    <property type="match status" value="1"/>
</dbReference>
<accession>E6W5K7</accession>
<keyword evidence="9" id="KW-0067">ATP-binding</keyword>
<dbReference type="UniPathway" id="UPA00142">
    <property type="reaction ID" value="UER00210"/>
</dbReference>
<keyword evidence="5 12" id="KW-0436">Ligase</keyword>
<evidence type="ECO:0000256" key="10">
    <source>
        <dbReference type="ARBA" id="ARBA00022842"/>
    </source>
</evidence>
<keyword evidence="8" id="KW-0547">Nucleotide-binding</keyword>
<evidence type="ECO:0000256" key="5">
    <source>
        <dbReference type="ARBA" id="ARBA00022598"/>
    </source>
</evidence>
<proteinExistence type="inferred from homology"/>
<dbReference type="KEGG" id="din:Selin_1303"/>
<dbReference type="GO" id="GO:0004363">
    <property type="term" value="F:glutathione synthase activity"/>
    <property type="evidence" value="ECO:0007669"/>
    <property type="project" value="UniProtKB-EC"/>
</dbReference>
<evidence type="ECO:0000256" key="6">
    <source>
        <dbReference type="ARBA" id="ARBA00022684"/>
    </source>
</evidence>
<keyword evidence="10" id="KW-0460">Magnesium</keyword>
<dbReference type="EMBL" id="CP002432">
    <property type="protein sequence ID" value="ADU66038.1"/>
    <property type="molecule type" value="Genomic_DNA"/>
</dbReference>
<dbReference type="InterPro" id="IPR014049">
    <property type="entry name" value="Glutathione_synthase_N_euk"/>
</dbReference>
<name>E6W5K7_DESIS</name>
<dbReference type="STRING" id="653733.Selin_1303"/>
<dbReference type="OrthoDB" id="5590030at2"/>
<dbReference type="eggNOG" id="ENOG502Z9VE">
    <property type="taxonomic scope" value="Bacteria"/>
</dbReference>
<comment type="cofactor">
    <cofactor evidence="1">
        <name>Mg(2+)</name>
        <dbReference type="ChEBI" id="CHEBI:18420"/>
    </cofactor>
</comment>
<dbReference type="Gene3D" id="3.30.470.20">
    <property type="entry name" value="ATP-grasp fold, B domain"/>
    <property type="match status" value="1"/>
</dbReference>
<reference evidence="12 13" key="1">
    <citation type="submission" date="2010-12" db="EMBL/GenBank/DDBJ databases">
        <title>Complete sequence of Desulfurispirillum indicum S5.</title>
        <authorList>
            <consortium name="US DOE Joint Genome Institute"/>
            <person name="Lucas S."/>
            <person name="Copeland A."/>
            <person name="Lapidus A."/>
            <person name="Cheng J.-F."/>
            <person name="Goodwin L."/>
            <person name="Pitluck S."/>
            <person name="Chertkov O."/>
            <person name="Held B."/>
            <person name="Detter J.C."/>
            <person name="Han C."/>
            <person name="Tapia R."/>
            <person name="Land M."/>
            <person name="Hauser L."/>
            <person name="Kyrpides N."/>
            <person name="Ivanova N."/>
            <person name="Mikhailova N."/>
            <person name="Haggblom M."/>
            <person name="Rauschenbach I."/>
            <person name="Bini E."/>
            <person name="Woyke T."/>
        </authorList>
    </citation>
    <scope>NUCLEOTIDE SEQUENCE [LARGE SCALE GENOMIC DNA]</scope>
    <source>
        <strain evidence="13">ATCC BAA-1389 / DSM 22839 / S5</strain>
    </source>
</reference>
<dbReference type="Gene3D" id="3.30.1490.50">
    <property type="match status" value="1"/>
</dbReference>